<evidence type="ECO:0000259" key="2">
    <source>
        <dbReference type="Pfam" id="PF13581"/>
    </source>
</evidence>
<keyword evidence="1" id="KW-0418">Kinase</keyword>
<dbReference type="AlphaFoldDB" id="A0A432AV49"/>
<organism evidence="3 4">
    <name type="scientific">Chlorobium phaeovibrioides</name>
    <dbReference type="NCBI Taxonomy" id="1094"/>
    <lineage>
        <taxon>Bacteria</taxon>
        <taxon>Pseudomonadati</taxon>
        <taxon>Chlorobiota</taxon>
        <taxon>Chlorobiia</taxon>
        <taxon>Chlorobiales</taxon>
        <taxon>Chlorobiaceae</taxon>
        <taxon>Chlorobium/Pelodictyon group</taxon>
        <taxon>Chlorobium</taxon>
    </lineage>
</organism>
<dbReference type="Proteomes" id="UP000279908">
    <property type="component" value="Unassembled WGS sequence"/>
</dbReference>
<sequence>MMTFRQLPATNTGDHSMTQILSATLKAELKNSRIAANIARSTAEVFAEERHFSGNVQEFGHTFELAVSEAFTNSVNYRDPSIKDITVTIGFEEESNALTASVTDMNAPFNIHPPEPEITEYPEGGFGLLIIWKLMDEVSCSREGQRNALSMKKFISRP</sequence>
<keyword evidence="1" id="KW-0808">Transferase</keyword>
<dbReference type="PANTHER" id="PTHR35526">
    <property type="entry name" value="ANTI-SIGMA-F FACTOR RSBW-RELATED"/>
    <property type="match status" value="1"/>
</dbReference>
<dbReference type="Pfam" id="PF13581">
    <property type="entry name" value="HATPase_c_2"/>
    <property type="match status" value="1"/>
</dbReference>
<dbReference type="InterPro" id="IPR050267">
    <property type="entry name" value="Anti-sigma-factor_SerPK"/>
</dbReference>
<reference evidence="3 4" key="1">
    <citation type="submission" date="2018-12" db="EMBL/GenBank/DDBJ databases">
        <authorList>
            <person name="Lunina O.N."/>
            <person name="Grouzdev D.S."/>
            <person name="Gorlenko V.M."/>
            <person name="Savvichev A.S."/>
        </authorList>
    </citation>
    <scope>NUCLEOTIDE SEQUENCE [LARGE SCALE GENOMIC DNA]</scope>
    <source>
        <strain evidence="3 4">BrKhr-17</strain>
    </source>
</reference>
<dbReference type="InterPro" id="IPR003594">
    <property type="entry name" value="HATPase_dom"/>
</dbReference>
<proteinExistence type="predicted"/>
<evidence type="ECO:0000313" key="3">
    <source>
        <dbReference type="EMBL" id="RTY37761.1"/>
    </source>
</evidence>
<dbReference type="Gene3D" id="3.30.565.10">
    <property type="entry name" value="Histidine kinase-like ATPase, C-terminal domain"/>
    <property type="match status" value="1"/>
</dbReference>
<keyword evidence="1" id="KW-0723">Serine/threonine-protein kinase</keyword>
<dbReference type="CDD" id="cd16936">
    <property type="entry name" value="HATPase_RsbW-like"/>
    <property type="match status" value="1"/>
</dbReference>
<dbReference type="InterPro" id="IPR036890">
    <property type="entry name" value="HATPase_C_sf"/>
</dbReference>
<dbReference type="EMBL" id="RXYK01000008">
    <property type="protein sequence ID" value="RTY37761.1"/>
    <property type="molecule type" value="Genomic_DNA"/>
</dbReference>
<comment type="caution">
    <text evidence="3">The sequence shown here is derived from an EMBL/GenBank/DDBJ whole genome shotgun (WGS) entry which is preliminary data.</text>
</comment>
<evidence type="ECO:0000313" key="4">
    <source>
        <dbReference type="Proteomes" id="UP000279908"/>
    </source>
</evidence>
<accession>A0A432AV49</accession>
<name>A0A432AV49_CHLPH</name>
<keyword evidence="3" id="KW-0547">Nucleotide-binding</keyword>
<feature type="domain" description="Histidine kinase/HSP90-like ATPase" evidence="2">
    <location>
        <begin position="39"/>
        <end position="153"/>
    </location>
</feature>
<keyword evidence="3" id="KW-0067">ATP-binding</keyword>
<dbReference type="PANTHER" id="PTHR35526:SF3">
    <property type="entry name" value="ANTI-SIGMA-F FACTOR RSBW"/>
    <property type="match status" value="1"/>
</dbReference>
<evidence type="ECO:0000256" key="1">
    <source>
        <dbReference type="ARBA" id="ARBA00022527"/>
    </source>
</evidence>
<gene>
    <name evidence="3" type="ORF">EKD02_06455</name>
</gene>
<dbReference type="GO" id="GO:0004674">
    <property type="term" value="F:protein serine/threonine kinase activity"/>
    <property type="evidence" value="ECO:0007669"/>
    <property type="project" value="UniProtKB-KW"/>
</dbReference>
<protein>
    <submittedName>
        <fullName evidence="3">ATP-binding protein</fullName>
    </submittedName>
</protein>
<dbReference type="GO" id="GO:0005524">
    <property type="term" value="F:ATP binding"/>
    <property type="evidence" value="ECO:0007669"/>
    <property type="project" value="UniProtKB-KW"/>
</dbReference>